<feature type="non-terminal residue" evidence="1">
    <location>
        <position position="73"/>
    </location>
</feature>
<organism evidence="1 2">
    <name type="scientific">Wolfiporia cocos (strain MD-104)</name>
    <name type="common">Brown rot fungus</name>
    <dbReference type="NCBI Taxonomy" id="742152"/>
    <lineage>
        <taxon>Eukaryota</taxon>
        <taxon>Fungi</taxon>
        <taxon>Dikarya</taxon>
        <taxon>Basidiomycota</taxon>
        <taxon>Agaricomycotina</taxon>
        <taxon>Agaricomycetes</taxon>
        <taxon>Polyporales</taxon>
        <taxon>Phaeolaceae</taxon>
        <taxon>Wolfiporia</taxon>
    </lineage>
</organism>
<evidence type="ECO:0000313" key="2">
    <source>
        <dbReference type="Proteomes" id="UP000218811"/>
    </source>
</evidence>
<name>A0A2H3JF50_WOLCO</name>
<protein>
    <recommendedName>
        <fullName evidence="3">UvrD-like helicase C-terminal domain-containing protein</fullName>
    </recommendedName>
</protein>
<keyword evidence="2" id="KW-1185">Reference proteome</keyword>
<dbReference type="AlphaFoldDB" id="A0A2H3JF50"/>
<sequence length="73" mass="8418">MTAHKSQGQTLRHVFVDVQSCRGTEAPYVMISRVTSLEGLIILRPFDRGKISCRQSQDMRNEMVRLNILRLQT</sequence>
<dbReference type="Proteomes" id="UP000218811">
    <property type="component" value="Unassembled WGS sequence"/>
</dbReference>
<gene>
    <name evidence="1" type="ORF">WOLCODRAFT_48061</name>
</gene>
<dbReference type="SUPFAM" id="SSF52540">
    <property type="entry name" value="P-loop containing nucleoside triphosphate hydrolases"/>
    <property type="match status" value="1"/>
</dbReference>
<accession>A0A2H3JF50</accession>
<dbReference type="OrthoDB" id="432234at2759"/>
<proteinExistence type="predicted"/>
<dbReference type="InterPro" id="IPR027417">
    <property type="entry name" value="P-loop_NTPase"/>
</dbReference>
<reference evidence="1 2" key="1">
    <citation type="journal article" date="2012" name="Science">
        <title>The Paleozoic origin of enzymatic lignin decomposition reconstructed from 31 fungal genomes.</title>
        <authorList>
            <person name="Floudas D."/>
            <person name="Binder M."/>
            <person name="Riley R."/>
            <person name="Barry K."/>
            <person name="Blanchette R.A."/>
            <person name="Henrissat B."/>
            <person name="Martinez A.T."/>
            <person name="Otillar R."/>
            <person name="Spatafora J.W."/>
            <person name="Yadav J.S."/>
            <person name="Aerts A."/>
            <person name="Benoit I."/>
            <person name="Boyd A."/>
            <person name="Carlson A."/>
            <person name="Copeland A."/>
            <person name="Coutinho P.M."/>
            <person name="de Vries R.P."/>
            <person name="Ferreira P."/>
            <person name="Findley K."/>
            <person name="Foster B."/>
            <person name="Gaskell J."/>
            <person name="Glotzer D."/>
            <person name="Gorecki P."/>
            <person name="Heitman J."/>
            <person name="Hesse C."/>
            <person name="Hori C."/>
            <person name="Igarashi K."/>
            <person name="Jurgens J.A."/>
            <person name="Kallen N."/>
            <person name="Kersten P."/>
            <person name="Kohler A."/>
            <person name="Kuees U."/>
            <person name="Kumar T.K.A."/>
            <person name="Kuo A."/>
            <person name="LaButti K."/>
            <person name="Larrondo L.F."/>
            <person name="Lindquist E."/>
            <person name="Ling A."/>
            <person name="Lombard V."/>
            <person name="Lucas S."/>
            <person name="Lundell T."/>
            <person name="Martin R."/>
            <person name="McLaughlin D.J."/>
            <person name="Morgenstern I."/>
            <person name="Morin E."/>
            <person name="Murat C."/>
            <person name="Nagy L.G."/>
            <person name="Nolan M."/>
            <person name="Ohm R.A."/>
            <person name="Patyshakuliyeva A."/>
            <person name="Rokas A."/>
            <person name="Ruiz-Duenas F.J."/>
            <person name="Sabat G."/>
            <person name="Salamov A."/>
            <person name="Samejima M."/>
            <person name="Schmutz J."/>
            <person name="Slot J.C."/>
            <person name="St John F."/>
            <person name="Stenlid J."/>
            <person name="Sun H."/>
            <person name="Sun S."/>
            <person name="Syed K."/>
            <person name="Tsang A."/>
            <person name="Wiebenga A."/>
            <person name="Young D."/>
            <person name="Pisabarro A."/>
            <person name="Eastwood D.C."/>
            <person name="Martin F."/>
            <person name="Cullen D."/>
            <person name="Grigoriev I.V."/>
            <person name="Hibbett D.S."/>
        </authorList>
    </citation>
    <scope>NUCLEOTIDE SEQUENCE [LARGE SCALE GENOMIC DNA]</scope>
    <source>
        <strain evidence="1 2">MD-104</strain>
    </source>
</reference>
<evidence type="ECO:0000313" key="1">
    <source>
        <dbReference type="EMBL" id="PCH37359.1"/>
    </source>
</evidence>
<dbReference type="OMA" id="DMRKESH"/>
<evidence type="ECO:0008006" key="3">
    <source>
        <dbReference type="Google" id="ProtNLM"/>
    </source>
</evidence>
<dbReference type="EMBL" id="KB467920">
    <property type="protein sequence ID" value="PCH37359.1"/>
    <property type="molecule type" value="Genomic_DNA"/>
</dbReference>